<protein>
    <submittedName>
        <fullName evidence="1">Uncharacterized protein</fullName>
    </submittedName>
</protein>
<proteinExistence type="predicted"/>
<evidence type="ECO:0000313" key="2">
    <source>
        <dbReference type="Proteomes" id="UP000050424"/>
    </source>
</evidence>
<accession>A0A0P7B7Q1</accession>
<organism evidence="1 2">
    <name type="scientific">Neonectria ditissima</name>
    <dbReference type="NCBI Taxonomy" id="78410"/>
    <lineage>
        <taxon>Eukaryota</taxon>
        <taxon>Fungi</taxon>
        <taxon>Dikarya</taxon>
        <taxon>Ascomycota</taxon>
        <taxon>Pezizomycotina</taxon>
        <taxon>Sordariomycetes</taxon>
        <taxon>Hypocreomycetidae</taxon>
        <taxon>Hypocreales</taxon>
        <taxon>Nectriaceae</taxon>
        <taxon>Neonectria</taxon>
    </lineage>
</organism>
<gene>
    <name evidence="1" type="ORF">AK830_g268</name>
</gene>
<comment type="caution">
    <text evidence="1">The sequence shown here is derived from an EMBL/GenBank/DDBJ whole genome shotgun (WGS) entry which is preliminary data.</text>
</comment>
<keyword evidence="2" id="KW-1185">Reference proteome</keyword>
<reference evidence="1 2" key="1">
    <citation type="submission" date="2015-09" db="EMBL/GenBank/DDBJ databases">
        <title>Draft genome of a European isolate of the apple canker pathogen Neonectria ditissima.</title>
        <authorList>
            <person name="Gomez-Cortecero A."/>
            <person name="Harrison R.J."/>
            <person name="Armitage A.D."/>
        </authorList>
    </citation>
    <scope>NUCLEOTIDE SEQUENCE [LARGE SCALE GENOMIC DNA]</scope>
    <source>
        <strain evidence="1 2">R09/05</strain>
    </source>
</reference>
<dbReference type="EMBL" id="LKCW01000002">
    <property type="protein sequence ID" value="KPM46254.1"/>
    <property type="molecule type" value="Genomic_DNA"/>
</dbReference>
<name>A0A0P7B7Q1_9HYPO</name>
<dbReference type="Proteomes" id="UP000050424">
    <property type="component" value="Unassembled WGS sequence"/>
</dbReference>
<dbReference type="AlphaFoldDB" id="A0A0P7B7Q1"/>
<sequence>MSQITACPDNDGPTLYPHKTGCWYPQQRSDQNEFPPHPRAVNLVFRLELLNQVEVDIPLFLVNREAHSVAMAWLRDQDIKKHYDADQKLQYFSRPFDAKRDAVCIPRDKFYDFCDEPMGRLSDPEVFGRTFFAMSNMRRIAVPEGLLKTEASSMERLFDWFPDIRVIFIVVGRFPEFVDHDVEVQPRWELEKKEGRVYAWNLDVRRFEWEDGQSIGDEALLGQIEEAGKVLVSSLEMRKVRRFELRPVFAARKEPVL</sequence>
<evidence type="ECO:0000313" key="1">
    <source>
        <dbReference type="EMBL" id="KPM46254.1"/>
    </source>
</evidence>
<dbReference type="OrthoDB" id="3546385at2759"/>